<evidence type="ECO:0000256" key="1">
    <source>
        <dbReference type="SAM" id="MobiDB-lite"/>
    </source>
</evidence>
<dbReference type="Proteomes" id="UP001562425">
    <property type="component" value="Unassembled WGS sequence"/>
</dbReference>
<proteinExistence type="predicted"/>
<dbReference type="AlphaFoldDB" id="A0ABD1DCR2"/>
<protein>
    <submittedName>
        <fullName evidence="2">Uncharacterized protein</fullName>
    </submittedName>
</protein>
<comment type="caution">
    <text evidence="2">The sequence shown here is derived from an EMBL/GenBank/DDBJ whole genome shotgun (WGS) entry which is preliminary data.</text>
</comment>
<evidence type="ECO:0000313" key="2">
    <source>
        <dbReference type="EMBL" id="KAL1397467.1"/>
    </source>
</evidence>
<feature type="region of interest" description="Disordered" evidence="1">
    <location>
        <begin position="201"/>
        <end position="228"/>
    </location>
</feature>
<keyword evidence="3" id="KW-1185">Reference proteome</keyword>
<name>A0ABD1DCR2_CULPP</name>
<reference evidence="2 3" key="1">
    <citation type="submission" date="2024-05" db="EMBL/GenBank/DDBJ databases">
        <title>Culex pipiens pipiens assembly and annotation.</title>
        <authorList>
            <person name="Alout H."/>
            <person name="Durand T."/>
        </authorList>
    </citation>
    <scope>NUCLEOTIDE SEQUENCE [LARGE SCALE GENOMIC DNA]</scope>
    <source>
        <strain evidence="2">HA-2024</strain>
        <tissue evidence="2">Whole body</tissue>
    </source>
</reference>
<sequence>MATMTALPSSIRTLCLLDVLRESTVQSDKFQLPEGSLNIKKGTDTELDPISGDLNPWGSFTQVLAELTNKWPQFIGMEQYDKHELLQHLLESVRREDLIRYQLAIVLSLGYGKRPKTVEDRMEKYQVLRHASDRMLDPEPVFPEVAPAILAINVASFKPNSSLQGGPRHLSANSTTRATNAEFASAKGGYSCFPTGQARDGSCTQASPRPLSTPGAIPVPGSAGKSSATIGRRVATRAQPGATSSTTANVWVKNGNDCTVVSDIGHGIRPSRLPDSCNFAIEFLMALETQTSWFF</sequence>
<evidence type="ECO:0000313" key="3">
    <source>
        <dbReference type="Proteomes" id="UP001562425"/>
    </source>
</evidence>
<gene>
    <name evidence="2" type="ORF">pipiens_009744</name>
</gene>
<accession>A0ABD1DCR2</accession>
<organism evidence="2 3">
    <name type="scientific">Culex pipiens pipiens</name>
    <name type="common">Northern house mosquito</name>
    <dbReference type="NCBI Taxonomy" id="38569"/>
    <lineage>
        <taxon>Eukaryota</taxon>
        <taxon>Metazoa</taxon>
        <taxon>Ecdysozoa</taxon>
        <taxon>Arthropoda</taxon>
        <taxon>Hexapoda</taxon>
        <taxon>Insecta</taxon>
        <taxon>Pterygota</taxon>
        <taxon>Neoptera</taxon>
        <taxon>Endopterygota</taxon>
        <taxon>Diptera</taxon>
        <taxon>Nematocera</taxon>
        <taxon>Culicoidea</taxon>
        <taxon>Culicidae</taxon>
        <taxon>Culicinae</taxon>
        <taxon>Culicini</taxon>
        <taxon>Culex</taxon>
        <taxon>Culex</taxon>
    </lineage>
</organism>
<dbReference type="EMBL" id="JBEHCU010006286">
    <property type="protein sequence ID" value="KAL1397467.1"/>
    <property type="molecule type" value="Genomic_DNA"/>
</dbReference>